<dbReference type="GO" id="GO:0006353">
    <property type="term" value="P:DNA-templated transcription termination"/>
    <property type="evidence" value="ECO:0007669"/>
    <property type="project" value="UniProtKB-UniRule"/>
</dbReference>
<sequence>MNRRKSREIAMQLLFETTIKGDSFIDVIQNLKENIDIDLENKIKDEEGINLNDVDMEYILKILKGVFENLEYIDNVLKPYLKNWKIDRLSKVDLSIMRLCTYEILFEDSIPDKVSINEAIELAKKFAGDKTPAFINGVLNNVLNNKENINKNN</sequence>
<keyword evidence="2 6" id="KW-0889">Transcription antitermination</keyword>
<name>A0A1E8F1T5_9CLOT</name>
<dbReference type="NCBIfam" id="TIGR01951">
    <property type="entry name" value="nusB"/>
    <property type="match status" value="1"/>
</dbReference>
<dbReference type="OrthoDB" id="9811381at2"/>
<evidence type="ECO:0000259" key="7">
    <source>
        <dbReference type="Pfam" id="PF01029"/>
    </source>
</evidence>
<organism evidence="8 9">
    <name type="scientific">Clostridium acetireducens DSM 10703</name>
    <dbReference type="NCBI Taxonomy" id="1121290"/>
    <lineage>
        <taxon>Bacteria</taxon>
        <taxon>Bacillati</taxon>
        <taxon>Bacillota</taxon>
        <taxon>Clostridia</taxon>
        <taxon>Eubacteriales</taxon>
        <taxon>Clostridiaceae</taxon>
        <taxon>Clostridium</taxon>
    </lineage>
</organism>
<evidence type="ECO:0000313" key="8">
    <source>
        <dbReference type="EMBL" id="OFI07596.1"/>
    </source>
</evidence>
<dbReference type="SUPFAM" id="SSF48013">
    <property type="entry name" value="NusB-like"/>
    <property type="match status" value="1"/>
</dbReference>
<dbReference type="EMBL" id="LZFO01000002">
    <property type="protein sequence ID" value="OFI07596.1"/>
    <property type="molecule type" value="Genomic_DNA"/>
</dbReference>
<comment type="similarity">
    <text evidence="1 6">Belongs to the NusB family.</text>
</comment>
<reference evidence="8 9" key="1">
    <citation type="submission" date="2016-06" db="EMBL/GenBank/DDBJ databases">
        <title>Genome sequence of Clostridium acetireducens DSM 10703.</title>
        <authorList>
            <person name="Poehlein A."/>
            <person name="Fluechter S."/>
            <person name="Duerre P."/>
            <person name="Daniel R."/>
        </authorList>
    </citation>
    <scope>NUCLEOTIDE SEQUENCE [LARGE SCALE GENOMIC DNA]</scope>
    <source>
        <strain evidence="8 9">DSM 10703</strain>
    </source>
</reference>
<dbReference type="STRING" id="1121290.CLAOCE_02000"/>
<dbReference type="GO" id="GO:0031564">
    <property type="term" value="P:transcription antitermination"/>
    <property type="evidence" value="ECO:0007669"/>
    <property type="project" value="UniProtKB-KW"/>
</dbReference>
<dbReference type="InterPro" id="IPR035926">
    <property type="entry name" value="NusB-like_sf"/>
</dbReference>
<dbReference type="GO" id="GO:0003723">
    <property type="term" value="F:RNA binding"/>
    <property type="evidence" value="ECO:0007669"/>
    <property type="project" value="UniProtKB-UniRule"/>
</dbReference>
<dbReference type="PANTHER" id="PTHR11078">
    <property type="entry name" value="N UTILIZATION SUBSTANCE PROTEIN B-RELATED"/>
    <property type="match status" value="1"/>
</dbReference>
<dbReference type="Pfam" id="PF01029">
    <property type="entry name" value="NusB"/>
    <property type="match status" value="1"/>
</dbReference>
<dbReference type="RefSeq" id="WP_070109173.1">
    <property type="nucleotide sequence ID" value="NZ_LZFO01000002.1"/>
</dbReference>
<dbReference type="HAMAP" id="MF_00073">
    <property type="entry name" value="NusB"/>
    <property type="match status" value="1"/>
</dbReference>
<gene>
    <name evidence="6" type="primary">nusB</name>
    <name evidence="8" type="ORF">CLOACE_02000</name>
</gene>
<dbReference type="AlphaFoldDB" id="A0A1E8F1T5"/>
<evidence type="ECO:0000313" key="9">
    <source>
        <dbReference type="Proteomes" id="UP000175744"/>
    </source>
</evidence>
<evidence type="ECO:0000256" key="6">
    <source>
        <dbReference type="HAMAP-Rule" id="MF_00073"/>
    </source>
</evidence>
<comment type="caution">
    <text evidence="8">The sequence shown here is derived from an EMBL/GenBank/DDBJ whole genome shotgun (WGS) entry which is preliminary data.</text>
</comment>
<evidence type="ECO:0000256" key="2">
    <source>
        <dbReference type="ARBA" id="ARBA00022814"/>
    </source>
</evidence>
<dbReference type="Gene3D" id="1.10.940.10">
    <property type="entry name" value="NusB-like"/>
    <property type="match status" value="1"/>
</dbReference>
<dbReference type="InterPro" id="IPR006027">
    <property type="entry name" value="NusB_RsmB_TIM44"/>
</dbReference>
<keyword evidence="9" id="KW-1185">Reference proteome</keyword>
<keyword evidence="4 6" id="KW-0805">Transcription regulation</keyword>
<comment type="function">
    <text evidence="6">Involved in transcription antitermination. Required for transcription of ribosomal RNA (rRNA) genes. Binds specifically to the boxA antiterminator sequence of the ribosomal RNA (rrn) operons.</text>
</comment>
<feature type="domain" description="NusB/RsmB/TIM44" evidence="7">
    <location>
        <begin position="4"/>
        <end position="143"/>
    </location>
</feature>
<accession>A0A1E8F1T5</accession>
<evidence type="ECO:0000256" key="1">
    <source>
        <dbReference type="ARBA" id="ARBA00005952"/>
    </source>
</evidence>
<dbReference type="Proteomes" id="UP000175744">
    <property type="component" value="Unassembled WGS sequence"/>
</dbReference>
<dbReference type="InterPro" id="IPR011605">
    <property type="entry name" value="NusB_fam"/>
</dbReference>
<keyword evidence="5 6" id="KW-0804">Transcription</keyword>
<proteinExistence type="inferred from homology"/>
<dbReference type="PANTHER" id="PTHR11078:SF3">
    <property type="entry name" value="ANTITERMINATION NUSB DOMAIN-CONTAINING PROTEIN"/>
    <property type="match status" value="1"/>
</dbReference>
<evidence type="ECO:0000256" key="5">
    <source>
        <dbReference type="ARBA" id="ARBA00023163"/>
    </source>
</evidence>
<evidence type="ECO:0000256" key="4">
    <source>
        <dbReference type="ARBA" id="ARBA00023015"/>
    </source>
</evidence>
<dbReference type="PATRIC" id="fig|1121290.3.peg.203"/>
<protein>
    <recommendedName>
        <fullName evidence="6">Transcription antitermination protein NusB</fullName>
    </recommendedName>
    <alternativeName>
        <fullName evidence="6">Antitermination factor NusB</fullName>
    </alternativeName>
</protein>
<keyword evidence="3 6" id="KW-0694">RNA-binding</keyword>
<dbReference type="GO" id="GO:0005829">
    <property type="term" value="C:cytosol"/>
    <property type="evidence" value="ECO:0007669"/>
    <property type="project" value="TreeGrafter"/>
</dbReference>
<evidence type="ECO:0000256" key="3">
    <source>
        <dbReference type="ARBA" id="ARBA00022884"/>
    </source>
</evidence>